<dbReference type="InterPro" id="IPR006201">
    <property type="entry name" value="Neur_channel"/>
</dbReference>
<protein>
    <recommendedName>
        <fullName evidence="5">Neurotransmitter-gated ion-channel ligand-binding domain-containing protein</fullName>
    </recommendedName>
</protein>
<organism evidence="3 4">
    <name type="scientific">Planktothrix agardhii (strain NIVA-CYA 126/8)</name>
    <dbReference type="NCBI Taxonomy" id="388467"/>
    <lineage>
        <taxon>Bacteria</taxon>
        <taxon>Bacillati</taxon>
        <taxon>Cyanobacteriota</taxon>
        <taxon>Cyanophyceae</taxon>
        <taxon>Oscillatoriophycideae</taxon>
        <taxon>Oscillatoriales</taxon>
        <taxon>Microcoleaceae</taxon>
        <taxon>Planktothrix</taxon>
    </lineage>
</organism>
<dbReference type="InterPro" id="IPR036734">
    <property type="entry name" value="Neur_chan_lig-bd_sf"/>
</dbReference>
<dbReference type="PATRIC" id="fig|388467.6.peg.3670"/>
<keyword evidence="2" id="KW-0472">Membrane</keyword>
<keyword evidence="2" id="KW-0812">Transmembrane</keyword>
<evidence type="ECO:0000256" key="1">
    <source>
        <dbReference type="ARBA" id="ARBA00004141"/>
    </source>
</evidence>
<feature type="transmembrane region" description="Helical" evidence="2">
    <location>
        <begin position="241"/>
        <end position="261"/>
    </location>
</feature>
<evidence type="ECO:0008006" key="5">
    <source>
        <dbReference type="Google" id="ProtNLM"/>
    </source>
</evidence>
<keyword evidence="4" id="KW-1185">Reference proteome</keyword>
<dbReference type="InterPro" id="IPR038050">
    <property type="entry name" value="Neuro_actylchol_rec"/>
</dbReference>
<evidence type="ECO:0000256" key="2">
    <source>
        <dbReference type="SAM" id="Phobius"/>
    </source>
</evidence>
<dbReference type="SUPFAM" id="SSF63712">
    <property type="entry name" value="Nicotinic receptor ligand binding domain-like"/>
    <property type="match status" value="1"/>
</dbReference>
<dbReference type="eggNOG" id="COG0683">
    <property type="taxonomic scope" value="Bacteria"/>
</dbReference>
<keyword evidence="2" id="KW-1133">Transmembrane helix</keyword>
<dbReference type="HOGENOM" id="CLU_075232_0_0_3"/>
<dbReference type="AlphaFoldDB" id="A0A073CWR6"/>
<feature type="transmembrane region" description="Helical" evidence="2">
    <location>
        <begin position="339"/>
        <end position="357"/>
    </location>
</feature>
<feature type="transmembrane region" description="Helical" evidence="2">
    <location>
        <begin position="20"/>
        <end position="39"/>
    </location>
</feature>
<dbReference type="SUPFAM" id="SSF90112">
    <property type="entry name" value="Neurotransmitter-gated ion-channel transmembrane pore"/>
    <property type="match status" value="1"/>
</dbReference>
<feature type="transmembrane region" description="Helical" evidence="2">
    <location>
        <begin position="300"/>
        <end position="319"/>
    </location>
</feature>
<dbReference type="STRING" id="388467.A19Y_3722"/>
<dbReference type="EMBL" id="CM002803">
    <property type="protein sequence ID" value="KEI68465.1"/>
    <property type="molecule type" value="Genomic_DNA"/>
</dbReference>
<proteinExistence type="predicted"/>
<comment type="subcellular location">
    <subcellularLocation>
        <location evidence="1">Membrane</location>
        <topology evidence="1">Multi-pass membrane protein</topology>
    </subcellularLocation>
</comment>
<evidence type="ECO:0000313" key="4">
    <source>
        <dbReference type="Proteomes" id="UP000027395"/>
    </source>
</evidence>
<dbReference type="GO" id="GO:0005230">
    <property type="term" value="F:extracellular ligand-gated monoatomic ion channel activity"/>
    <property type="evidence" value="ECO:0007669"/>
    <property type="project" value="InterPro"/>
</dbReference>
<dbReference type="PANTHER" id="PTHR18945">
    <property type="entry name" value="NEUROTRANSMITTER GATED ION CHANNEL"/>
    <property type="match status" value="1"/>
</dbReference>
<dbReference type="Gene3D" id="1.20.58.390">
    <property type="entry name" value="Neurotransmitter-gated ion-channel transmembrane domain"/>
    <property type="match status" value="1"/>
</dbReference>
<reference evidence="3 4" key="1">
    <citation type="journal article" date="2014" name="Appl. Environ. Microbiol.">
        <title>Elucidation of insertion elements encoded on plasmids and in vitro construction of shuttle vectors from the toxic cyanobacterium Planktothrix.</title>
        <authorList>
            <person name="Christiansen G."/>
            <person name="Goesmann A."/>
            <person name="Kurmayer R."/>
        </authorList>
    </citation>
    <scope>NUCLEOTIDE SEQUENCE [LARGE SCALE GENOMIC DNA]</scope>
    <source>
        <strain evidence="3 4">NIVA-CYA 126/8</strain>
    </source>
</reference>
<accession>A0A073CWR6</accession>
<dbReference type="Proteomes" id="UP000027395">
    <property type="component" value="Chromosome"/>
</dbReference>
<sequence>MPSPILSHWIDLKKNSRKFLFPALGIITLILILQLGKYFRTPTPHQNSLIYQHLTEIPATAQKVTVGVYAQNIYELNASSNTYYLDFYLWLRWKGKIDPVANLEFMNGVEDWGRIIEPAYEEPKKLKDGSFYQIMRVESRFREPFEFSRYPLDEQRLGVTIENAVYPLNQLVYIADTKESGYAADLTVPGWKIRNSEIKTLSHQYPSNFGDLDEGKNNSIYSTLRFEMHISRPLSFFTWKLLLPLFVVLFSSWGALLLYPIYVDSRIILPVTALLTIVFLQQSYSDALPDVGYLVLLDKIYALVYVLIIAGILETIITADWAKSEDPESIVRVKKLDQWFLIANIVILSGGMILFLLF</sequence>
<dbReference type="RefSeq" id="WP_042155898.1">
    <property type="nucleotide sequence ID" value="NZ_CM002803.1"/>
</dbReference>
<dbReference type="InterPro" id="IPR036719">
    <property type="entry name" value="Neuro-gated_channel_TM_sf"/>
</dbReference>
<gene>
    <name evidence="3" type="ORF">A19Y_3722</name>
</gene>
<name>A0A073CWR6_PLAA1</name>
<dbReference type="GeneID" id="77287860"/>
<dbReference type="GO" id="GO:0016020">
    <property type="term" value="C:membrane"/>
    <property type="evidence" value="ECO:0007669"/>
    <property type="project" value="UniProtKB-SubCell"/>
</dbReference>
<dbReference type="GO" id="GO:0004888">
    <property type="term" value="F:transmembrane signaling receptor activity"/>
    <property type="evidence" value="ECO:0007669"/>
    <property type="project" value="InterPro"/>
</dbReference>
<dbReference type="Gene3D" id="2.70.170.10">
    <property type="entry name" value="Neurotransmitter-gated ion-channel ligand-binding domain"/>
    <property type="match status" value="1"/>
</dbReference>
<evidence type="ECO:0000313" key="3">
    <source>
        <dbReference type="EMBL" id="KEI68465.1"/>
    </source>
</evidence>